<dbReference type="AlphaFoldDB" id="A0AAP3GWB3"/>
<comment type="caution">
    <text evidence="1">The sequence shown here is derived from an EMBL/GenBank/DDBJ whole genome shotgun (WGS) entry which is preliminary data.</text>
</comment>
<reference evidence="1" key="1">
    <citation type="submission" date="2022-01" db="EMBL/GenBank/DDBJ databases">
        <title>VMRC isolate genome collection.</title>
        <authorList>
            <person name="France M."/>
            <person name="Rutt L."/>
            <person name="Humphrys M."/>
            <person name="Ravel J."/>
        </authorList>
    </citation>
    <scope>NUCLEOTIDE SEQUENCE</scope>
    <source>
        <strain evidence="1">C0127B5</strain>
    </source>
</reference>
<sequence>MRKQTKGYIESLLEDYPKYYDYVKQREYELRHPYIPVDENVGGGKAQFKKNDVQDRILITIEEDRRLNNLRREHYAIKTCYDEASSEVRKIVDELYFKSPRLRKYHSIYDLCDFKIIKLSRPSAYNYWNKFLQEIADELGLRY</sequence>
<evidence type="ECO:0000313" key="1">
    <source>
        <dbReference type="EMBL" id="MCZ3844143.1"/>
    </source>
</evidence>
<gene>
    <name evidence="1" type="ORF">L2422_01210</name>
</gene>
<dbReference type="NCBIfam" id="TIGR01636">
    <property type="entry name" value="phage_rinA"/>
    <property type="match status" value="1"/>
</dbReference>
<protein>
    <submittedName>
        <fullName evidence="1">Transcriptional regulator</fullName>
    </submittedName>
</protein>
<accession>A0AAP3GWB3</accession>
<organism evidence="1 2">
    <name type="scientific">Lactobacillus mulieris</name>
    <dbReference type="NCBI Taxonomy" id="2508708"/>
    <lineage>
        <taxon>Bacteria</taxon>
        <taxon>Bacillati</taxon>
        <taxon>Bacillota</taxon>
        <taxon>Bacilli</taxon>
        <taxon>Lactobacillales</taxon>
        <taxon>Lactobacillaceae</taxon>
        <taxon>Lactobacillus</taxon>
    </lineage>
</organism>
<evidence type="ECO:0000313" key="2">
    <source>
        <dbReference type="Proteomes" id="UP001213015"/>
    </source>
</evidence>
<dbReference type="Proteomes" id="UP001213015">
    <property type="component" value="Unassembled WGS sequence"/>
</dbReference>
<proteinExistence type="predicted"/>
<dbReference type="EMBL" id="JAKHLF010000001">
    <property type="protein sequence ID" value="MCZ3844143.1"/>
    <property type="molecule type" value="Genomic_DNA"/>
</dbReference>
<name>A0AAP3GWB3_9LACO</name>
<dbReference type="RefSeq" id="WP_265669129.1">
    <property type="nucleotide sequence ID" value="NZ_JAKHKO010000001.1"/>
</dbReference>
<dbReference type="InterPro" id="IPR006523">
    <property type="entry name" value="RinA"/>
</dbReference>